<evidence type="ECO:0000256" key="8">
    <source>
        <dbReference type="ARBA" id="ARBA00022801"/>
    </source>
</evidence>
<dbReference type="FunFam" id="3.30.70.330:FF:000196">
    <property type="entry name" value="Poly(A)-specific ribonuclease PARN"/>
    <property type="match status" value="1"/>
</dbReference>
<keyword evidence="8" id="KW-0378">Hydrolase</keyword>
<dbReference type="InterPro" id="IPR012677">
    <property type="entry name" value="Nucleotide-bd_a/b_plait_sf"/>
</dbReference>
<evidence type="ECO:0000256" key="10">
    <source>
        <dbReference type="ARBA" id="ARBA00022884"/>
    </source>
</evidence>
<dbReference type="GO" id="GO:0005634">
    <property type="term" value="C:nucleus"/>
    <property type="evidence" value="ECO:0007669"/>
    <property type="project" value="UniProtKB-SubCell"/>
</dbReference>
<dbReference type="Gene3D" id="3.30.70.330">
    <property type="match status" value="1"/>
</dbReference>
<evidence type="ECO:0000256" key="6">
    <source>
        <dbReference type="ARBA" id="ARBA00022722"/>
    </source>
</evidence>
<dbReference type="FunFam" id="3.30.420.10:FF:000035">
    <property type="entry name" value="Poly(A)-specific ribonuclease PARN"/>
    <property type="match status" value="1"/>
</dbReference>
<evidence type="ECO:0000256" key="11">
    <source>
        <dbReference type="ARBA" id="ARBA00023242"/>
    </source>
</evidence>
<sequence>MEVTRLNFGEIIPELENDITSSHFLAIDGEFTGLHTGQDFNAFDTPQQYYAKLRSGGMDFLLVQLGLCTFRYNKDTGQFTHKAYNFYVFPRPFSRSAPDPRFLCQSSSLDFLVSQGFDFNKLFKEGIPYLTEAEEKKLREQLEEKQKARANSSSSKNEDSSASIPIPEEHTELIEDVCVRINDFLSNDEQDELILDGYNGFVRKLIYQTVGERFDSRSMHVETRAIDNHNRALVVTRALSDEDRKKKEEERQEQEKKELDTAVGVSSVIRMISQSGKLIIGHNMLLDICHILHQFCTPLPESYSEFKELVTFMFPRILDTKYMSCMDPFKDQISSTVLGHLHKTLSGEPFELVNVAPAVEGRGYASAEEKAHEAGYDAYLTGVCFLTLANYLGSLEEPAKKPVLPNSPLLRPYINRLHLMRVQDVTFIDLTGEDAEPPRDHVFHVTFPKEWKTYDLTQLFSPFGSVYVSWLTEASAYVGLHRRDQAQLVLNTLTQSDTYSVERYTEHVKRIKQTQRQCRCHRSSHSSQIYSPRATSQQRKKRSLEVQLTSTVQPLSSSYNSARKRSRSFGDFSIHSIEPIPEEETEAEDSKSGKGTVAAVAGGLAKVKRKKGKQGATAMFLAAANISTGKRKQEFEECDSWE</sequence>
<dbReference type="GO" id="GO:0005737">
    <property type="term" value="C:cytoplasm"/>
    <property type="evidence" value="ECO:0007669"/>
    <property type="project" value="UniProtKB-SubCell"/>
</dbReference>
<evidence type="ECO:0000256" key="5">
    <source>
        <dbReference type="ARBA" id="ARBA00022490"/>
    </source>
</evidence>
<feature type="region of interest" description="Disordered" evidence="13">
    <location>
        <begin position="140"/>
        <end position="167"/>
    </location>
</feature>
<feature type="compositionally biased region" description="Low complexity" evidence="13">
    <location>
        <begin position="152"/>
        <end position="163"/>
    </location>
</feature>
<dbReference type="GO" id="GO:0000289">
    <property type="term" value="P:nuclear-transcribed mRNA poly(A) tail shortening"/>
    <property type="evidence" value="ECO:0007669"/>
    <property type="project" value="TreeGrafter"/>
</dbReference>
<keyword evidence="11" id="KW-0539">Nucleus</keyword>
<dbReference type="EMBL" id="JAZDUA010000269">
    <property type="protein sequence ID" value="KAK7862590.1"/>
    <property type="molecule type" value="Genomic_DNA"/>
</dbReference>
<keyword evidence="10" id="KW-0694">RNA-binding</keyword>
<dbReference type="InterPro" id="IPR035979">
    <property type="entry name" value="RBD_domain_sf"/>
</dbReference>
<dbReference type="AlphaFoldDB" id="A0AAN9Z5P8"/>
<dbReference type="Gene3D" id="3.30.420.10">
    <property type="entry name" value="Ribonuclease H-like superfamily/Ribonuclease H"/>
    <property type="match status" value="2"/>
</dbReference>
<dbReference type="GO" id="GO:0003723">
    <property type="term" value="F:RNA binding"/>
    <property type="evidence" value="ECO:0007669"/>
    <property type="project" value="UniProtKB-KW"/>
</dbReference>
<evidence type="ECO:0000313" key="15">
    <source>
        <dbReference type="EMBL" id="KAK7862590.1"/>
    </source>
</evidence>
<dbReference type="InterPro" id="IPR051181">
    <property type="entry name" value="CAF1_poly(A)_ribonucleases"/>
</dbReference>
<comment type="subcellular location">
    <subcellularLocation>
        <location evidence="2">Cytoplasm</location>
    </subcellularLocation>
    <subcellularLocation>
        <location evidence="1">Nucleus</location>
    </subcellularLocation>
</comment>
<evidence type="ECO:0000256" key="4">
    <source>
        <dbReference type="ARBA" id="ARBA00015918"/>
    </source>
</evidence>
<evidence type="ECO:0000256" key="3">
    <source>
        <dbReference type="ARBA" id="ARBA00008372"/>
    </source>
</evidence>
<dbReference type="CDD" id="cd12428">
    <property type="entry name" value="RRM_PARN"/>
    <property type="match status" value="1"/>
</dbReference>
<dbReference type="Pfam" id="PF08675">
    <property type="entry name" value="RNA_bind"/>
    <property type="match status" value="1"/>
</dbReference>
<dbReference type="Pfam" id="PF04857">
    <property type="entry name" value="CAF1"/>
    <property type="match status" value="1"/>
</dbReference>
<dbReference type="SUPFAM" id="SSF54928">
    <property type="entry name" value="RNA-binding domain, RBD"/>
    <property type="match status" value="1"/>
</dbReference>
<feature type="region of interest" description="Disordered" evidence="13">
    <location>
        <begin position="516"/>
        <end position="545"/>
    </location>
</feature>
<dbReference type="GO" id="GO:0004535">
    <property type="term" value="F:poly(A)-specific ribonuclease activity"/>
    <property type="evidence" value="ECO:0007669"/>
    <property type="project" value="InterPro"/>
</dbReference>
<evidence type="ECO:0000256" key="1">
    <source>
        <dbReference type="ARBA" id="ARBA00004123"/>
    </source>
</evidence>
<evidence type="ECO:0000313" key="16">
    <source>
        <dbReference type="Proteomes" id="UP001378592"/>
    </source>
</evidence>
<keyword evidence="6" id="KW-0540">Nuclease</keyword>
<dbReference type="SUPFAM" id="SSF82708">
    <property type="entry name" value="R3H domain"/>
    <property type="match status" value="1"/>
</dbReference>
<proteinExistence type="inferred from homology"/>
<feature type="region of interest" description="Disordered" evidence="13">
    <location>
        <begin position="573"/>
        <end position="596"/>
    </location>
</feature>
<feature type="domain" description="Poly(A)-specific ribonuclease RNA-binding" evidence="14">
    <location>
        <begin position="432"/>
        <end position="508"/>
    </location>
</feature>
<evidence type="ECO:0000256" key="7">
    <source>
        <dbReference type="ARBA" id="ARBA00022723"/>
    </source>
</evidence>
<dbReference type="Proteomes" id="UP001378592">
    <property type="component" value="Unassembled WGS sequence"/>
</dbReference>
<evidence type="ECO:0000256" key="9">
    <source>
        <dbReference type="ARBA" id="ARBA00022839"/>
    </source>
</evidence>
<protein>
    <recommendedName>
        <fullName evidence="4">Poly(A)-specific ribonuclease PARN</fullName>
    </recommendedName>
    <alternativeName>
        <fullName evidence="12">Polyadenylate-specific ribonuclease</fullName>
    </alternativeName>
</protein>
<dbReference type="PANTHER" id="PTHR15092:SF44">
    <property type="entry name" value="POLY(A)-SPECIFIC RIBONUCLEASE PARN"/>
    <property type="match status" value="1"/>
</dbReference>
<reference evidence="15 16" key="1">
    <citation type="submission" date="2024-03" db="EMBL/GenBank/DDBJ databases">
        <title>The genome assembly and annotation of the cricket Gryllus longicercus Weissman &amp; Gray.</title>
        <authorList>
            <person name="Szrajer S."/>
            <person name="Gray D."/>
            <person name="Ylla G."/>
        </authorList>
    </citation>
    <scope>NUCLEOTIDE SEQUENCE [LARGE SCALE GENOMIC DNA]</scope>
    <source>
        <strain evidence="15">DAG 2021-001</strain>
        <tissue evidence="15">Whole body minus gut</tissue>
    </source>
</reference>
<dbReference type="InterPro" id="IPR036397">
    <property type="entry name" value="RNaseH_sf"/>
</dbReference>
<dbReference type="PANTHER" id="PTHR15092">
    <property type="entry name" value="POLY A -SPECIFIC RIBONUCLEASE/TARGET OF EGR1, MEMBER 1"/>
    <property type="match status" value="1"/>
</dbReference>
<dbReference type="InterPro" id="IPR014789">
    <property type="entry name" value="PolyA-riboNase_RNA-binding"/>
</dbReference>
<organism evidence="15 16">
    <name type="scientific">Gryllus longicercus</name>
    <dbReference type="NCBI Taxonomy" id="2509291"/>
    <lineage>
        <taxon>Eukaryota</taxon>
        <taxon>Metazoa</taxon>
        <taxon>Ecdysozoa</taxon>
        <taxon>Arthropoda</taxon>
        <taxon>Hexapoda</taxon>
        <taxon>Insecta</taxon>
        <taxon>Pterygota</taxon>
        <taxon>Neoptera</taxon>
        <taxon>Polyneoptera</taxon>
        <taxon>Orthoptera</taxon>
        <taxon>Ensifera</taxon>
        <taxon>Gryllidea</taxon>
        <taxon>Grylloidea</taxon>
        <taxon>Gryllidae</taxon>
        <taxon>Gryllinae</taxon>
        <taxon>Gryllus</taxon>
    </lineage>
</organism>
<dbReference type="GO" id="GO:1990431">
    <property type="term" value="P:priRNA 3'-end processing"/>
    <property type="evidence" value="ECO:0007669"/>
    <property type="project" value="TreeGrafter"/>
</dbReference>
<feature type="region of interest" description="Disordered" evidence="13">
    <location>
        <begin position="239"/>
        <end position="258"/>
    </location>
</feature>
<keyword evidence="7" id="KW-0479">Metal-binding</keyword>
<keyword evidence="9" id="KW-0269">Exonuclease</keyword>
<keyword evidence="5" id="KW-0963">Cytoplasm</keyword>
<evidence type="ECO:0000256" key="12">
    <source>
        <dbReference type="ARBA" id="ARBA00031923"/>
    </source>
</evidence>
<evidence type="ECO:0000256" key="2">
    <source>
        <dbReference type="ARBA" id="ARBA00004496"/>
    </source>
</evidence>
<keyword evidence="16" id="KW-1185">Reference proteome</keyword>
<dbReference type="GO" id="GO:1990432">
    <property type="term" value="P:siRNA 3'-end processing"/>
    <property type="evidence" value="ECO:0007669"/>
    <property type="project" value="TreeGrafter"/>
</dbReference>
<comment type="similarity">
    <text evidence="3">Belongs to the CAF1 family.</text>
</comment>
<evidence type="ECO:0000256" key="13">
    <source>
        <dbReference type="SAM" id="MobiDB-lite"/>
    </source>
</evidence>
<dbReference type="InterPro" id="IPR036867">
    <property type="entry name" value="R3H_dom_sf"/>
</dbReference>
<gene>
    <name evidence="15" type="ORF">R5R35_004199</name>
</gene>
<name>A0AAN9Z5P8_9ORTH</name>
<comment type="caution">
    <text evidence="15">The sequence shown here is derived from an EMBL/GenBank/DDBJ whole genome shotgun (WGS) entry which is preliminary data.</text>
</comment>
<evidence type="ECO:0000259" key="14">
    <source>
        <dbReference type="Pfam" id="PF08675"/>
    </source>
</evidence>
<dbReference type="InterPro" id="IPR006941">
    <property type="entry name" value="RNase_CAF1"/>
</dbReference>
<dbReference type="SUPFAM" id="SSF53098">
    <property type="entry name" value="Ribonuclease H-like"/>
    <property type="match status" value="1"/>
</dbReference>
<dbReference type="GO" id="GO:0046872">
    <property type="term" value="F:metal ion binding"/>
    <property type="evidence" value="ECO:0007669"/>
    <property type="project" value="UniProtKB-KW"/>
</dbReference>
<dbReference type="InterPro" id="IPR012337">
    <property type="entry name" value="RNaseH-like_sf"/>
</dbReference>
<accession>A0AAN9Z5P8</accession>